<feature type="domain" description="Shugoshin C-terminal" evidence="10">
    <location>
        <begin position="515"/>
        <end position="534"/>
    </location>
</feature>
<evidence type="ECO:0000313" key="11">
    <source>
        <dbReference type="Proteomes" id="UP001652642"/>
    </source>
</evidence>
<name>A0ABM5EPW3_9SAUR</name>
<proteinExistence type="inferred from homology"/>
<dbReference type="PANTHER" id="PTHR21577:SF3">
    <property type="entry name" value="SHUGOSHIN 1-RELATED"/>
    <property type="match status" value="1"/>
</dbReference>
<dbReference type="Pfam" id="PF07557">
    <property type="entry name" value="Shugoshin_C"/>
    <property type="match status" value="1"/>
</dbReference>
<dbReference type="Proteomes" id="UP001652642">
    <property type="component" value="Chromosome 1"/>
</dbReference>
<dbReference type="RefSeq" id="XP_072835196.1">
    <property type="nucleotide sequence ID" value="XM_072979095.1"/>
</dbReference>
<evidence type="ECO:0000256" key="9">
    <source>
        <dbReference type="SAM" id="MobiDB-lite"/>
    </source>
</evidence>
<evidence type="ECO:0000259" key="10">
    <source>
        <dbReference type="Pfam" id="PF07557"/>
    </source>
</evidence>
<evidence type="ECO:0000313" key="12">
    <source>
        <dbReference type="RefSeq" id="XP_072835196.1"/>
    </source>
</evidence>
<dbReference type="InterPro" id="IPR038889">
    <property type="entry name" value="Shugoshin1/2"/>
</dbReference>
<gene>
    <name evidence="12" type="primary">LOC110089030</name>
</gene>
<keyword evidence="5" id="KW-0159">Chromosome partition</keyword>
<evidence type="ECO:0000256" key="5">
    <source>
        <dbReference type="ARBA" id="ARBA00022829"/>
    </source>
</evidence>
<evidence type="ECO:0000256" key="3">
    <source>
        <dbReference type="ARBA" id="ARBA00022454"/>
    </source>
</evidence>
<comment type="subcellular location">
    <subcellularLocation>
        <location evidence="1">Chromosome</location>
        <location evidence="1">Centromere</location>
    </subcellularLocation>
</comment>
<keyword evidence="7" id="KW-0131">Cell cycle</keyword>
<organism evidence="11 12">
    <name type="scientific">Pogona vitticeps</name>
    <name type="common">central bearded dragon</name>
    <dbReference type="NCBI Taxonomy" id="103695"/>
    <lineage>
        <taxon>Eukaryota</taxon>
        <taxon>Metazoa</taxon>
        <taxon>Chordata</taxon>
        <taxon>Craniata</taxon>
        <taxon>Vertebrata</taxon>
        <taxon>Euteleostomi</taxon>
        <taxon>Lepidosauria</taxon>
        <taxon>Squamata</taxon>
        <taxon>Bifurcata</taxon>
        <taxon>Unidentata</taxon>
        <taxon>Episquamata</taxon>
        <taxon>Toxicofera</taxon>
        <taxon>Iguania</taxon>
        <taxon>Acrodonta</taxon>
        <taxon>Agamidae</taxon>
        <taxon>Amphibolurinae</taxon>
        <taxon>Pogona</taxon>
    </lineage>
</organism>
<evidence type="ECO:0000256" key="8">
    <source>
        <dbReference type="ARBA" id="ARBA00023328"/>
    </source>
</evidence>
<keyword evidence="4" id="KW-0132">Cell division</keyword>
<protein>
    <recommendedName>
        <fullName evidence="10">Shugoshin C-terminal domain-containing protein</fullName>
    </recommendedName>
</protein>
<keyword evidence="3" id="KW-0158">Chromosome</keyword>
<reference evidence="11" key="1">
    <citation type="submission" date="2025-05" db="UniProtKB">
        <authorList>
            <consortium name="RefSeq"/>
        </authorList>
    </citation>
    <scope>NUCLEOTIDE SEQUENCE [LARGE SCALE GENOMIC DNA]</scope>
</reference>
<reference evidence="12" key="2">
    <citation type="submission" date="2025-08" db="UniProtKB">
        <authorList>
            <consortium name="RefSeq"/>
        </authorList>
    </citation>
    <scope>IDENTIFICATION</scope>
</reference>
<evidence type="ECO:0000256" key="7">
    <source>
        <dbReference type="ARBA" id="ARBA00023306"/>
    </source>
</evidence>
<keyword evidence="6" id="KW-0175">Coiled coil</keyword>
<evidence type="ECO:0000256" key="6">
    <source>
        <dbReference type="ARBA" id="ARBA00023054"/>
    </source>
</evidence>
<dbReference type="InterPro" id="IPR011515">
    <property type="entry name" value="Shugoshin_C"/>
</dbReference>
<evidence type="ECO:0000256" key="4">
    <source>
        <dbReference type="ARBA" id="ARBA00022618"/>
    </source>
</evidence>
<evidence type="ECO:0000256" key="2">
    <source>
        <dbReference type="ARBA" id="ARBA00010845"/>
    </source>
</evidence>
<accession>A0ABM5EPW3</accession>
<comment type="similarity">
    <text evidence="2">Belongs to the shugoshin family.</text>
</comment>
<feature type="region of interest" description="Disordered" evidence="9">
    <location>
        <begin position="158"/>
        <end position="192"/>
    </location>
</feature>
<keyword evidence="11" id="KW-1185">Reference proteome</keyword>
<sequence length="564" mass="64967">MLCKSIMPTDFDTKTDQKITLHCRTDIVSTTSEICNEIAPNGVPPIQSCFQPSNETAQTGKVTFSNDQTSEETVYDTDMELTASELGEILIIKSKGRERNTNIIKDSKKSTDLKEMKYSNTEKQIKDNFKCNKKDDKNIQKNGKVKKTRSTAYKKNLPPKKQLSQRKTFQGEKLKNTSPHNFGKNVRNSNKNDRQIHQVNLENQKQTTNILQTENVKDTIFETVKNLDNQAPEHDFSASSSDDLLKSCSAESLPLKEREISEVIVTNQHSYAKTESEKTNAKNRYNKEIICNYNITEKSTYVVDVPKADQSNTERCHKELSRSDKRRIFAKASRKTHIIYPNSHHQKKTFVRKELQDENIPPTDSHMTTENKRRTFNDQNVRASCPQQEIEFCDEIFPPKIHYISKPNRKTYVVSSCHQNKNIENISKSTEATTEFCKVPKHISILKSPEVLQRHHEKKICASIQKGDIVCEESHNKTPVSHFGNKPLQELTNISIHCLPNPKKDLEENSTPPIRRRRTTICYKEPNIKSKLRRGDEFTDKGFLNSPVFKIKNKQSFKSKSRLM</sequence>
<dbReference type="GeneID" id="110089030"/>
<dbReference type="PANTHER" id="PTHR21577">
    <property type="entry name" value="SHUGOSHIN"/>
    <property type="match status" value="1"/>
</dbReference>
<evidence type="ECO:0000256" key="1">
    <source>
        <dbReference type="ARBA" id="ARBA00004584"/>
    </source>
</evidence>
<keyword evidence="8" id="KW-0137">Centromere</keyword>